<evidence type="ECO:0000256" key="1">
    <source>
        <dbReference type="ARBA" id="ARBA00010139"/>
    </source>
</evidence>
<dbReference type="HOGENOM" id="CLU_006937_6_1_1"/>
<protein>
    <submittedName>
        <fullName evidence="5">Putative fad nad-p-binding domain-containing protein</fullName>
    </submittedName>
</protein>
<evidence type="ECO:0000256" key="3">
    <source>
        <dbReference type="ARBA" id="ARBA00022827"/>
    </source>
</evidence>
<accession>A0A084G492</accession>
<proteinExistence type="inferred from homology"/>
<dbReference type="EMBL" id="JOWA01000101">
    <property type="protein sequence ID" value="KEZ42154.1"/>
    <property type="molecule type" value="Genomic_DNA"/>
</dbReference>
<reference evidence="5 6" key="1">
    <citation type="journal article" date="2014" name="Genome Announc.">
        <title>Draft genome sequence of the pathogenic fungus Scedosporium apiospermum.</title>
        <authorList>
            <person name="Vandeputte P."/>
            <person name="Ghamrawi S."/>
            <person name="Rechenmann M."/>
            <person name="Iltis A."/>
            <person name="Giraud S."/>
            <person name="Fleury M."/>
            <person name="Thornton C."/>
            <person name="Delhaes L."/>
            <person name="Meyer W."/>
            <person name="Papon N."/>
            <person name="Bouchara J.P."/>
        </authorList>
    </citation>
    <scope>NUCLEOTIDE SEQUENCE [LARGE SCALE GENOMIC DNA]</scope>
    <source>
        <strain evidence="5 6">IHEM 14462</strain>
    </source>
</reference>
<keyword evidence="2" id="KW-0285">Flavoprotein</keyword>
<dbReference type="Proteomes" id="UP000028545">
    <property type="component" value="Unassembled WGS sequence"/>
</dbReference>
<dbReference type="InterPro" id="IPR020946">
    <property type="entry name" value="Flavin_mOase-like"/>
</dbReference>
<name>A0A084G492_PSEDA</name>
<dbReference type="KEGG" id="sapo:SAPIO_CDS6205"/>
<keyword evidence="6" id="KW-1185">Reference proteome</keyword>
<dbReference type="RefSeq" id="XP_016641953.1">
    <property type="nucleotide sequence ID" value="XM_016788372.1"/>
</dbReference>
<keyword evidence="4" id="KW-0560">Oxidoreductase</keyword>
<dbReference type="PANTHER" id="PTHR42877:SF7">
    <property type="entry name" value="FLAVIN-BINDING MONOOXYGENASE-RELATED"/>
    <property type="match status" value="1"/>
</dbReference>
<sequence>MAPLLNSDSSPPSLDSHAQDSSDAIALKIPLVASPEAQRLFGWPEQNDAGYRIKEEPMGTKRKLKVVVLGAGVSGINFTKTAQEKLSNVEIVCYEKNDEIGGTWYENVYPGVACDIPSVSYQFTWEPHIWPEYYSSGHEILKYLKGIVDKYQLAQWIKLQHKIVGAEWLDEEGQWRLSVEDPSGRVFEDRCEVFLNGGGILNNWKWPNIEGISSFKGKLMHTAKWDTSYDCKGKRVVVIGAGSSAAQVVPSLQPDVAEMHCFVRSPTWITPGFASRLAGPDGGNFTYTEEQKKKLRDDPKAYLEYRKMVEAEIGIRFRFLMKNGPEAKTAREFSETEMRRKLGNRSDIADAIIPKDFAIGCRRPTPGEGFLEALVEPNVTVWTSQMRRITEDGFIAHDGSHHQVDAIICATGFDTSWIPRFPVRAHGQNLQDVWTKEGALSYLAVGVPEFPNFFWFAGPYGPLAVGSLLPIIEVFTNYICDVINKMQIEKIKSLTPKKSAALAFKEHHDLYMHRTAWSGPCSSWFKRGTKDGYLTMYPGSRVHFFELLGRPRYEDYEFEYLSGNQWEFLGNGFSLREFDGRDTTFWMGLLNGEDIQPEFNEDVIPKLV</sequence>
<dbReference type="GO" id="GO:0050661">
    <property type="term" value="F:NADP binding"/>
    <property type="evidence" value="ECO:0007669"/>
    <property type="project" value="InterPro"/>
</dbReference>
<keyword evidence="3" id="KW-0274">FAD</keyword>
<evidence type="ECO:0000313" key="5">
    <source>
        <dbReference type="EMBL" id="KEZ42154.1"/>
    </source>
</evidence>
<dbReference type="InterPro" id="IPR051209">
    <property type="entry name" value="FAD-bind_Monooxygenase_sf"/>
</dbReference>
<evidence type="ECO:0000256" key="4">
    <source>
        <dbReference type="ARBA" id="ARBA00023002"/>
    </source>
</evidence>
<comment type="caution">
    <text evidence="5">The sequence shown here is derived from an EMBL/GenBank/DDBJ whole genome shotgun (WGS) entry which is preliminary data.</text>
</comment>
<dbReference type="SUPFAM" id="SSF51905">
    <property type="entry name" value="FAD/NAD(P)-binding domain"/>
    <property type="match status" value="1"/>
</dbReference>
<dbReference type="GeneID" id="27725277"/>
<dbReference type="Pfam" id="PF00743">
    <property type="entry name" value="FMO-like"/>
    <property type="match status" value="1"/>
</dbReference>
<dbReference type="InterPro" id="IPR036188">
    <property type="entry name" value="FAD/NAD-bd_sf"/>
</dbReference>
<evidence type="ECO:0000313" key="6">
    <source>
        <dbReference type="Proteomes" id="UP000028545"/>
    </source>
</evidence>
<dbReference type="OrthoDB" id="74360at2759"/>
<gene>
    <name evidence="5" type="ORF">SAPIO_CDS6205</name>
</gene>
<dbReference type="PANTHER" id="PTHR42877">
    <property type="entry name" value="L-ORNITHINE N(5)-MONOOXYGENASE-RELATED"/>
    <property type="match status" value="1"/>
</dbReference>
<dbReference type="Gene3D" id="3.50.50.60">
    <property type="entry name" value="FAD/NAD(P)-binding domain"/>
    <property type="match status" value="2"/>
</dbReference>
<dbReference type="OMA" id="LTHSANY"/>
<dbReference type="VEuPathDB" id="FungiDB:SAPIO_CDS6205"/>
<dbReference type="GO" id="GO:0050660">
    <property type="term" value="F:flavin adenine dinucleotide binding"/>
    <property type="evidence" value="ECO:0007669"/>
    <property type="project" value="InterPro"/>
</dbReference>
<comment type="similarity">
    <text evidence="1">Belongs to the FAD-binding monooxygenase family.</text>
</comment>
<evidence type="ECO:0000256" key="2">
    <source>
        <dbReference type="ARBA" id="ARBA00022630"/>
    </source>
</evidence>
<organism evidence="5 6">
    <name type="scientific">Pseudallescheria apiosperma</name>
    <name type="common">Scedosporium apiospermum</name>
    <dbReference type="NCBI Taxonomy" id="563466"/>
    <lineage>
        <taxon>Eukaryota</taxon>
        <taxon>Fungi</taxon>
        <taxon>Dikarya</taxon>
        <taxon>Ascomycota</taxon>
        <taxon>Pezizomycotina</taxon>
        <taxon>Sordariomycetes</taxon>
        <taxon>Hypocreomycetidae</taxon>
        <taxon>Microascales</taxon>
        <taxon>Microascaceae</taxon>
        <taxon>Scedosporium</taxon>
    </lineage>
</organism>
<dbReference type="AlphaFoldDB" id="A0A084G492"/>
<dbReference type="GO" id="GO:0004499">
    <property type="term" value="F:N,N-dimethylaniline monooxygenase activity"/>
    <property type="evidence" value="ECO:0007669"/>
    <property type="project" value="InterPro"/>
</dbReference>